<dbReference type="InterPro" id="IPR036691">
    <property type="entry name" value="Endo/exonu/phosph_ase_sf"/>
</dbReference>
<dbReference type="AlphaFoldDB" id="A0A024T976"/>
<dbReference type="GeneID" id="20091595"/>
<dbReference type="Gene3D" id="3.60.10.10">
    <property type="entry name" value="Endonuclease/exonuclease/phosphatase"/>
    <property type="match status" value="1"/>
</dbReference>
<reference evidence="1" key="1">
    <citation type="submission" date="2013-12" db="EMBL/GenBank/DDBJ databases">
        <title>The Genome Sequence of Aphanomyces invadans NJM9701.</title>
        <authorList>
            <consortium name="The Broad Institute Genomics Platform"/>
            <person name="Russ C."/>
            <person name="Tyler B."/>
            <person name="van West P."/>
            <person name="Dieguez-Uribeondo J."/>
            <person name="Young S.K."/>
            <person name="Zeng Q."/>
            <person name="Gargeya S."/>
            <person name="Fitzgerald M."/>
            <person name="Abouelleil A."/>
            <person name="Alvarado L."/>
            <person name="Chapman S.B."/>
            <person name="Gainer-Dewar J."/>
            <person name="Goldberg J."/>
            <person name="Griggs A."/>
            <person name="Gujja S."/>
            <person name="Hansen M."/>
            <person name="Howarth C."/>
            <person name="Imamovic A."/>
            <person name="Ireland A."/>
            <person name="Larimer J."/>
            <person name="McCowan C."/>
            <person name="Murphy C."/>
            <person name="Pearson M."/>
            <person name="Poon T.W."/>
            <person name="Priest M."/>
            <person name="Roberts A."/>
            <person name="Saif S."/>
            <person name="Shea T."/>
            <person name="Sykes S."/>
            <person name="Wortman J."/>
            <person name="Nusbaum C."/>
            <person name="Birren B."/>
        </authorList>
    </citation>
    <scope>NUCLEOTIDE SEQUENCE [LARGE SCALE GENOMIC DNA]</scope>
    <source>
        <strain evidence="1">NJM9701</strain>
    </source>
</reference>
<dbReference type="SUPFAM" id="SSF56219">
    <property type="entry name" value="DNase I-like"/>
    <property type="match status" value="1"/>
</dbReference>
<dbReference type="RefSeq" id="XP_008880645.1">
    <property type="nucleotide sequence ID" value="XM_008882423.1"/>
</dbReference>
<dbReference type="EMBL" id="KI914025">
    <property type="protein sequence ID" value="ETV90705.1"/>
    <property type="molecule type" value="Genomic_DNA"/>
</dbReference>
<proteinExistence type="predicted"/>
<protein>
    <recommendedName>
        <fullName evidence="2">Endonuclease/exonuclease/phosphatase domain-containing protein</fullName>
    </recommendedName>
</protein>
<dbReference type="VEuPathDB" id="FungiDB:H310_14545"/>
<sequence>MDHVLGVNNYFLATNDHRSDSNDPELRRSSGVMMVFQKDVPGFANLRHLTDLDIRDKYMVVHTQWAHMDVYFHNVYAPVTNDTREAFFESLPREFPPTSIHVVMGDFNVPHDRDLDSLHLGVIDAWRLHHPTDKVFSSPKGKHRLDYIFADASLVEEAYHTSSYFDCPDPTDHLCHSLTLIPSGPILDTLAHLQTHNLCYEKHSMLMFVPGTVPTLAFGSPYRM</sequence>
<organism evidence="1">
    <name type="scientific">Aphanomyces invadans</name>
    <dbReference type="NCBI Taxonomy" id="157072"/>
    <lineage>
        <taxon>Eukaryota</taxon>
        <taxon>Sar</taxon>
        <taxon>Stramenopiles</taxon>
        <taxon>Oomycota</taxon>
        <taxon>Saprolegniomycetes</taxon>
        <taxon>Saprolegniales</taxon>
        <taxon>Verrucalvaceae</taxon>
        <taxon>Aphanomyces</taxon>
    </lineage>
</organism>
<evidence type="ECO:0008006" key="2">
    <source>
        <dbReference type="Google" id="ProtNLM"/>
    </source>
</evidence>
<dbReference type="OrthoDB" id="78439at2759"/>
<name>A0A024T976_9STRA</name>
<gene>
    <name evidence="1" type="ORF">H310_14545</name>
</gene>
<evidence type="ECO:0000313" key="1">
    <source>
        <dbReference type="EMBL" id="ETV90705.1"/>
    </source>
</evidence>
<accession>A0A024T976</accession>